<evidence type="ECO:0000313" key="2">
    <source>
        <dbReference type="Proteomes" id="UP000824120"/>
    </source>
</evidence>
<dbReference type="OrthoDB" id="1743486at2759"/>
<protein>
    <submittedName>
        <fullName evidence="1">Uncharacterized protein</fullName>
    </submittedName>
</protein>
<comment type="caution">
    <text evidence="1">The sequence shown here is derived from an EMBL/GenBank/DDBJ whole genome shotgun (WGS) entry which is preliminary data.</text>
</comment>
<reference evidence="1 2" key="1">
    <citation type="submission" date="2020-09" db="EMBL/GenBank/DDBJ databases">
        <title>De no assembly of potato wild relative species, Solanum commersonii.</title>
        <authorList>
            <person name="Cho K."/>
        </authorList>
    </citation>
    <scope>NUCLEOTIDE SEQUENCE [LARGE SCALE GENOMIC DNA]</scope>
    <source>
        <strain evidence="1">LZ3.2</strain>
        <tissue evidence="1">Leaf</tissue>
    </source>
</reference>
<proteinExistence type="predicted"/>
<dbReference type="EMBL" id="JACXVP010000002">
    <property type="protein sequence ID" value="KAG5619534.1"/>
    <property type="molecule type" value="Genomic_DNA"/>
</dbReference>
<accession>A0A9J6A4H2</accession>
<gene>
    <name evidence="1" type="ORF">H5410_004752</name>
</gene>
<name>A0A9J6A4H2_SOLCO</name>
<sequence length="228" mass="27651">MYLINGLYYPIESYKTRSYYEEILIKKFLKPYKEWTKVSPDLNKLYHVDHICWLEKIDQIYFFIEFSIPWIYKWTPEVGFKEENIPCLYMTYYNNFWDKLVKQNPKTKQLIGQELLDIISKRIKEYNKIPQRMIVDDNSMRHIARMISFQDGDNESMINDYLEEVRRNLRQINKLDTSMQSETSNNDIVEESQQAKTDNILFTTEIQDAEEYLQQMKAMDKKHGKEKT</sequence>
<evidence type="ECO:0000313" key="1">
    <source>
        <dbReference type="EMBL" id="KAG5619534.1"/>
    </source>
</evidence>
<dbReference type="AlphaFoldDB" id="A0A9J6A4H2"/>
<organism evidence="1 2">
    <name type="scientific">Solanum commersonii</name>
    <name type="common">Commerson's wild potato</name>
    <name type="synonym">Commerson's nightshade</name>
    <dbReference type="NCBI Taxonomy" id="4109"/>
    <lineage>
        <taxon>Eukaryota</taxon>
        <taxon>Viridiplantae</taxon>
        <taxon>Streptophyta</taxon>
        <taxon>Embryophyta</taxon>
        <taxon>Tracheophyta</taxon>
        <taxon>Spermatophyta</taxon>
        <taxon>Magnoliopsida</taxon>
        <taxon>eudicotyledons</taxon>
        <taxon>Gunneridae</taxon>
        <taxon>Pentapetalae</taxon>
        <taxon>asterids</taxon>
        <taxon>lamiids</taxon>
        <taxon>Solanales</taxon>
        <taxon>Solanaceae</taxon>
        <taxon>Solanoideae</taxon>
        <taxon>Solaneae</taxon>
        <taxon>Solanum</taxon>
    </lineage>
</organism>
<dbReference type="Proteomes" id="UP000824120">
    <property type="component" value="Chromosome 2"/>
</dbReference>
<keyword evidence="2" id="KW-1185">Reference proteome</keyword>